<reference evidence="1 2" key="1">
    <citation type="submission" date="2016-10" db="EMBL/GenBank/DDBJ databases">
        <authorList>
            <person name="Varghese N."/>
            <person name="Submissions S."/>
        </authorList>
    </citation>
    <scope>NUCLEOTIDE SEQUENCE [LARGE SCALE GENOMIC DNA]</scope>
    <source>
        <strain evidence="1 2">S7-754</strain>
    </source>
</reference>
<protein>
    <recommendedName>
        <fullName evidence="3">DUF1489 family protein</fullName>
    </recommendedName>
</protein>
<dbReference type="PIRSF" id="PIRSF032025">
    <property type="entry name" value="UCP032025"/>
    <property type="match status" value="1"/>
</dbReference>
<dbReference type="EMBL" id="FNBI01000005">
    <property type="protein sequence ID" value="SDF69115.1"/>
    <property type="molecule type" value="Genomic_DNA"/>
</dbReference>
<proteinExistence type="predicted"/>
<dbReference type="AlphaFoldDB" id="A0A1G7N4V3"/>
<evidence type="ECO:0008006" key="3">
    <source>
        <dbReference type="Google" id="ProtNLM"/>
    </source>
</evidence>
<dbReference type="InterPro" id="IPR008320">
    <property type="entry name" value="UCP032025"/>
</dbReference>
<name>A0A1G7N4V3_9SPHN</name>
<keyword evidence="2" id="KW-1185">Reference proteome</keyword>
<dbReference type="Pfam" id="PF07370">
    <property type="entry name" value="DUF1489"/>
    <property type="match status" value="1"/>
</dbReference>
<organism evidence="1 2">
    <name type="scientific">Sphingomonas carotinifaciens</name>
    <dbReference type="NCBI Taxonomy" id="1166323"/>
    <lineage>
        <taxon>Bacteria</taxon>
        <taxon>Pseudomonadati</taxon>
        <taxon>Pseudomonadota</taxon>
        <taxon>Alphaproteobacteria</taxon>
        <taxon>Sphingomonadales</taxon>
        <taxon>Sphingomonadaceae</taxon>
        <taxon>Sphingomonas</taxon>
    </lineage>
</organism>
<dbReference type="Proteomes" id="UP000323502">
    <property type="component" value="Unassembled WGS sequence"/>
</dbReference>
<accession>A0A1G7N4V3</accession>
<sequence>MSRAGFAPKSSGVALHLTKVAFGATSIDHLAERLALRAADGPVFLTTRYLPKRHEEVAGQGSLFWILKHQLIARSPILSFGEAEGGRCAIHIDPALVLVQARPKRAHQGWRYLEATDAPGDLGGDASGADVLPPSLLGKLAELALI</sequence>
<evidence type="ECO:0000313" key="1">
    <source>
        <dbReference type="EMBL" id="SDF69115.1"/>
    </source>
</evidence>
<gene>
    <name evidence="1" type="ORF">SAMN05216557_10544</name>
</gene>
<evidence type="ECO:0000313" key="2">
    <source>
        <dbReference type="Proteomes" id="UP000323502"/>
    </source>
</evidence>